<evidence type="ECO:0000313" key="3">
    <source>
        <dbReference type="Proteomes" id="UP000201861"/>
    </source>
</evidence>
<feature type="transmembrane region" description="Helical" evidence="1">
    <location>
        <begin position="845"/>
        <end position="871"/>
    </location>
</feature>
<keyword evidence="1" id="KW-0812">Transmembrane</keyword>
<dbReference type="GeneID" id="27429932"/>
<reference evidence="2" key="1">
    <citation type="submission" date="2017-04" db="EMBL/GenBank/DDBJ databases">
        <title>Complete genome sequence of Urbanus proteus nucleopolyhedrovirus (UrprNPV).</title>
        <authorList>
            <person name="Santos E.R."/>
            <person name="Melo F.L."/>
            <person name="Sosa-Gomez D.R."/>
            <person name="Ribeiro B.M."/>
            <person name="Ardisson-Araujo D.M.P."/>
        </authorList>
    </citation>
    <scope>NUCLEOTIDE SEQUENCE [LARGE SCALE GENOMIC DNA]</scope>
    <source>
        <strain evidence="2">Southern Brazil</strain>
    </source>
</reference>
<dbReference type="OrthoDB" id="6830at10239"/>
<name>A0A162GU96_9ABAC</name>
<organism evidence="2 3">
    <name type="scientific">Urbanus proteus nucleopolyhedrovirus</name>
    <dbReference type="NCBI Taxonomy" id="1675866"/>
    <lineage>
        <taxon>Viruses</taxon>
        <taxon>Viruses incertae sedis</taxon>
        <taxon>Naldaviricetes</taxon>
        <taxon>Lefavirales</taxon>
        <taxon>Baculoviridae</taxon>
        <taxon>Alphabaculovirus</taxon>
        <taxon>Alphabaculovirus urprotei</taxon>
    </lineage>
</organism>
<feature type="unsure residue" description="I or L" evidence="2">
    <location>
        <position position="647"/>
    </location>
</feature>
<sequence length="911" mass="107033">MYASIKRRKGNRFGKFTLTRTMSTQCYTVSIIIIVCLIRTGNCIYGTFKCDDINKFDTYINECISCQFSHRKCDTNLILYTFTNQNYTFNEVNSVKCVTNWLRLVNNAQYFWPTMQIKMLDKIVQIAKNLTLYALREQHYMMLQHKRNANELFRWLLDTILNNYQVVSDETYIRSMFVDVNNLCNTFVLWNNKNVYLLKIILATYKEFRTDHSELQNTVDTAAQDLMRLSLDYPVVMYEKSAARETFYVQYVHYLVQTDRQKFDGLFDVIDVDSQFPNTKRVAMFGENNVKSISFVLHHNTLNDEKLVQIVKKTHDLYKGMTRFYNMLKVYYFVPATDVHVYIYDDKESYERLGPLMSIDVNNGGYTYQDAKNNTFVHVYFNDVQDLIPLNYGHELQHSILYLVDKINAMPAWYVEGVADLLGNGPCYNYETLNNYKLEKNFTKLLMNEGGANVYVFGNAFVHFLKIHYPKKFHDMIVNIDFEISNNMFMAKVHNQFYMFVKDLIARCKRNSAVVIKSVGSSAHDMYMQIVNSTNYPNDCLKDAKFEFDNVVFMINTQLIKNHYKSNPNVSYTTTNDMDLEWFLNGVTKFAVLRLCRESNLLLTNEQIIDYFYLDNTTDYSMNVSNCVTTDTLLKIAFCNIKWKKKLSTLRTAFDVETFKHFVNNFAQNKRMCENMIVSPSLQNVSEYIDSNILYGAINTNLWYNRSFDDSMLKQLHNYCNLIVDVQHNTLLHHAAMFNGALYQLLITNSTCALQSMHLKNVNNASAQFLNKNMLKFKRLFNRNIKPFCYTNTQHYNVSHQMKSNTTTTFENTNINKFNYITNTKLNTVNNTKDYKIDIITFNNIFLLVFICLMISIILTTAVNTILMLLFKNKVKKYFIKHSGDSNARFKNNDFKIKFYDHDNCTNKLFE</sequence>
<keyword evidence="1" id="KW-1133">Transmembrane helix</keyword>
<dbReference type="Proteomes" id="UP000201861">
    <property type="component" value="Segment"/>
</dbReference>
<evidence type="ECO:0000256" key="1">
    <source>
        <dbReference type="SAM" id="Phobius"/>
    </source>
</evidence>
<feature type="transmembrane region" description="Helical" evidence="1">
    <location>
        <begin position="21"/>
        <end position="40"/>
    </location>
</feature>
<keyword evidence="1" id="KW-0472">Membrane</keyword>
<accession>A0A162GU96</accession>
<evidence type="ECO:0000313" key="2">
    <source>
        <dbReference type="EMBL" id="AKR17329.2"/>
    </source>
</evidence>
<proteinExistence type="predicted"/>
<dbReference type="KEGG" id="vg:27429932"/>
<keyword evidence="3" id="KW-1185">Reference proteome</keyword>
<protein>
    <submittedName>
        <fullName evidence="2">Uncharacterized protein</fullName>
    </submittedName>
</protein>
<dbReference type="EMBL" id="KR011717">
    <property type="protein sequence ID" value="AKR17329.2"/>
    <property type="molecule type" value="Genomic_DNA"/>
</dbReference>